<accession>A0A0B1TP84</accession>
<organism evidence="1 2">
    <name type="scientific">Oesophagostomum dentatum</name>
    <name type="common">Nodular worm</name>
    <dbReference type="NCBI Taxonomy" id="61180"/>
    <lineage>
        <taxon>Eukaryota</taxon>
        <taxon>Metazoa</taxon>
        <taxon>Ecdysozoa</taxon>
        <taxon>Nematoda</taxon>
        <taxon>Chromadorea</taxon>
        <taxon>Rhabditida</taxon>
        <taxon>Rhabditina</taxon>
        <taxon>Rhabditomorpha</taxon>
        <taxon>Strongyloidea</taxon>
        <taxon>Strongylidae</taxon>
        <taxon>Oesophagostomum</taxon>
    </lineage>
</organism>
<proteinExistence type="predicted"/>
<protein>
    <submittedName>
        <fullName evidence="1">Uncharacterized protein</fullName>
    </submittedName>
</protein>
<dbReference type="AlphaFoldDB" id="A0A0B1TP84"/>
<evidence type="ECO:0000313" key="2">
    <source>
        <dbReference type="Proteomes" id="UP000053660"/>
    </source>
</evidence>
<name>A0A0B1TP84_OESDE</name>
<gene>
    <name evidence="1" type="ORF">OESDEN_02102</name>
</gene>
<reference evidence="1 2" key="1">
    <citation type="submission" date="2014-03" db="EMBL/GenBank/DDBJ databases">
        <title>Draft genome of the hookworm Oesophagostomum dentatum.</title>
        <authorList>
            <person name="Mitreva M."/>
        </authorList>
    </citation>
    <scope>NUCLEOTIDE SEQUENCE [LARGE SCALE GENOMIC DNA]</scope>
    <source>
        <strain evidence="1 2">OD-Hann</strain>
    </source>
</reference>
<sequence>MIGKLPVISESPMAQLFLSGAGLVTEQPPDDCSKECSSKKDISTACEAYLHLSKQLTESLTKR</sequence>
<dbReference type="EMBL" id="KN549379">
    <property type="protein sequence ID" value="KHJ97926.1"/>
    <property type="molecule type" value="Genomic_DNA"/>
</dbReference>
<dbReference type="Proteomes" id="UP000053660">
    <property type="component" value="Unassembled WGS sequence"/>
</dbReference>
<keyword evidence="2" id="KW-1185">Reference proteome</keyword>
<evidence type="ECO:0000313" key="1">
    <source>
        <dbReference type="EMBL" id="KHJ97926.1"/>
    </source>
</evidence>